<dbReference type="Proteomes" id="UP000037510">
    <property type="component" value="Unassembled WGS sequence"/>
</dbReference>
<protein>
    <recommendedName>
        <fullName evidence="1">PiggyBac transposable element-derived protein domain-containing protein</fullName>
    </recommendedName>
</protein>
<organism evidence="2 3">
    <name type="scientific">Operophtera brumata</name>
    <name type="common">Winter moth</name>
    <name type="synonym">Phalaena brumata</name>
    <dbReference type="NCBI Taxonomy" id="104452"/>
    <lineage>
        <taxon>Eukaryota</taxon>
        <taxon>Metazoa</taxon>
        <taxon>Ecdysozoa</taxon>
        <taxon>Arthropoda</taxon>
        <taxon>Hexapoda</taxon>
        <taxon>Insecta</taxon>
        <taxon>Pterygota</taxon>
        <taxon>Neoptera</taxon>
        <taxon>Endopterygota</taxon>
        <taxon>Lepidoptera</taxon>
        <taxon>Glossata</taxon>
        <taxon>Ditrysia</taxon>
        <taxon>Geometroidea</taxon>
        <taxon>Geometridae</taxon>
        <taxon>Larentiinae</taxon>
        <taxon>Operophtera</taxon>
    </lineage>
</organism>
<evidence type="ECO:0000259" key="1">
    <source>
        <dbReference type="Pfam" id="PF13843"/>
    </source>
</evidence>
<feature type="domain" description="PiggyBac transposable element-derived protein" evidence="1">
    <location>
        <begin position="4"/>
        <end position="311"/>
    </location>
</feature>
<dbReference type="PANTHER" id="PTHR47272:SF1">
    <property type="entry name" value="PIGGYBAC TRANSPOSABLE ELEMENT-DERIVED PROTEIN 3-LIKE"/>
    <property type="match status" value="1"/>
</dbReference>
<proteinExistence type="predicted"/>
<dbReference type="STRING" id="104452.A0A0L7L7T7"/>
<keyword evidence="3" id="KW-1185">Reference proteome</keyword>
<evidence type="ECO:0000313" key="3">
    <source>
        <dbReference type="Proteomes" id="UP000037510"/>
    </source>
</evidence>
<dbReference type="InterPro" id="IPR029526">
    <property type="entry name" value="PGBD"/>
</dbReference>
<dbReference type="Pfam" id="PF13843">
    <property type="entry name" value="DDE_Tnp_1_7"/>
    <property type="match status" value="1"/>
</dbReference>
<sequence>MPAYIDNWSKNYRYEKVAGIMTLKRFQLLRRYFHFNDNLKDDGDRYYKVRPLLKRIRENCLHVEEETRFSIDEMMVPHKGTRAGSRKQYIKNKPKKWGFKIFVRAGVSGIVYDFLIYGGDDTFRFNSFTDEENGMGLGSKVVLALAKSIRQPACKVLCFDNFFTSIELLQHLRNEYGIFSLGTIRQNRLRGAEVKLPTDKNLKKKGRGFHAQVVCNKNKIVIVKWLDNKCVTVASTYIDSHPIQVVVRYKKEEKRKAPVTCPNMIKEYNTNMGGVDLSDMLIALYRTPFRGHRWYLPIFSQMLDICVNNAWLLYRRDLKREKPKPLKTFRFEICESLLRFGRTAKNNTSQTNASSTKTIQKPVAERPPDAIRYDQVAHYPTLTPNRGRCMHCTKGQTKFLCQKCKIRLFEICESLLRFGRTAKNNTSQTNASSTKTIQKPVAERPPDAIRYDQVAHYPTLTPNRGRCMHCTKGQTKFLCQKCKIRLCLLPERNCFLAYHTQK</sequence>
<reference evidence="2 3" key="1">
    <citation type="journal article" date="2015" name="Genome Biol. Evol.">
        <title>The genome of winter moth (Operophtera brumata) provides a genomic perspective on sexual dimorphism and phenology.</title>
        <authorList>
            <person name="Derks M.F."/>
            <person name="Smit S."/>
            <person name="Salis L."/>
            <person name="Schijlen E."/>
            <person name="Bossers A."/>
            <person name="Mateman C."/>
            <person name="Pijl A.S."/>
            <person name="de Ridder D."/>
            <person name="Groenen M.A."/>
            <person name="Visser M.E."/>
            <person name="Megens H.J."/>
        </authorList>
    </citation>
    <scope>NUCLEOTIDE SEQUENCE [LARGE SCALE GENOMIC DNA]</scope>
    <source>
        <strain evidence="2">WM2013NL</strain>
        <tissue evidence="2">Head and thorax</tissue>
    </source>
</reference>
<accession>A0A0L7L7T7</accession>
<name>A0A0L7L7T7_OPEBR</name>
<dbReference type="EMBL" id="JTDY01002447">
    <property type="protein sequence ID" value="KOB71404.1"/>
    <property type="molecule type" value="Genomic_DNA"/>
</dbReference>
<gene>
    <name evidence="2" type="ORF">OBRU01_14345</name>
</gene>
<dbReference type="AlphaFoldDB" id="A0A0L7L7T7"/>
<evidence type="ECO:0000313" key="2">
    <source>
        <dbReference type="EMBL" id="KOB71404.1"/>
    </source>
</evidence>
<comment type="caution">
    <text evidence="2">The sequence shown here is derived from an EMBL/GenBank/DDBJ whole genome shotgun (WGS) entry which is preliminary data.</text>
</comment>
<dbReference type="PANTHER" id="PTHR47272">
    <property type="entry name" value="DDE_TNP_1_7 DOMAIN-CONTAINING PROTEIN"/>
    <property type="match status" value="1"/>
</dbReference>